<sequence>MQTFMEKHVAGSSVCEMRVQKQLELYDEDLEQHEHDRESFEKTYYEIVGRISSKKHHYLLSSVSDEAHKIIEGLPITANNFEVSWGVLCKTYHNPKLIVTAHVRQLLSLPVVNRYSASDLRNLLSQVTSNLKAIEYLELKIPLLEVLLSQLVLDRLDEQDRKEWEGRS</sequence>
<dbReference type="Pfam" id="PF03564">
    <property type="entry name" value="DUF1759"/>
    <property type="match status" value="1"/>
</dbReference>
<keyword evidence="3" id="KW-1185">Reference proteome</keyword>
<dbReference type="Proteomes" id="UP001159363">
    <property type="component" value="Chromosome 3"/>
</dbReference>
<keyword evidence="1" id="KW-0175">Coiled coil</keyword>
<protein>
    <submittedName>
        <fullName evidence="2">Uncharacterized protein</fullName>
    </submittedName>
</protein>
<gene>
    <name evidence="2" type="ORF">PR048_009572</name>
</gene>
<dbReference type="EMBL" id="JARBHB010000003">
    <property type="protein sequence ID" value="KAJ8890065.1"/>
    <property type="molecule type" value="Genomic_DNA"/>
</dbReference>
<proteinExistence type="predicted"/>
<reference evidence="2 3" key="1">
    <citation type="submission" date="2023-02" db="EMBL/GenBank/DDBJ databases">
        <title>LHISI_Scaffold_Assembly.</title>
        <authorList>
            <person name="Stuart O.P."/>
            <person name="Cleave R."/>
            <person name="Magrath M.J.L."/>
            <person name="Mikheyev A.S."/>
        </authorList>
    </citation>
    <scope>NUCLEOTIDE SEQUENCE [LARGE SCALE GENOMIC DNA]</scope>
    <source>
        <strain evidence="2">Daus_M_001</strain>
        <tissue evidence="2">Leg muscle</tissue>
    </source>
</reference>
<comment type="caution">
    <text evidence="2">The sequence shown here is derived from an EMBL/GenBank/DDBJ whole genome shotgun (WGS) entry which is preliminary data.</text>
</comment>
<dbReference type="InterPro" id="IPR005312">
    <property type="entry name" value="DUF1759"/>
</dbReference>
<accession>A0ABQ9I1B6</accession>
<feature type="coiled-coil region" evidence="1">
    <location>
        <begin position="16"/>
        <end position="43"/>
    </location>
</feature>
<evidence type="ECO:0000313" key="2">
    <source>
        <dbReference type="EMBL" id="KAJ8890065.1"/>
    </source>
</evidence>
<name>A0ABQ9I1B6_9NEOP</name>
<evidence type="ECO:0000256" key="1">
    <source>
        <dbReference type="SAM" id="Coils"/>
    </source>
</evidence>
<evidence type="ECO:0000313" key="3">
    <source>
        <dbReference type="Proteomes" id="UP001159363"/>
    </source>
</evidence>
<organism evidence="2 3">
    <name type="scientific">Dryococelus australis</name>
    <dbReference type="NCBI Taxonomy" id="614101"/>
    <lineage>
        <taxon>Eukaryota</taxon>
        <taxon>Metazoa</taxon>
        <taxon>Ecdysozoa</taxon>
        <taxon>Arthropoda</taxon>
        <taxon>Hexapoda</taxon>
        <taxon>Insecta</taxon>
        <taxon>Pterygota</taxon>
        <taxon>Neoptera</taxon>
        <taxon>Polyneoptera</taxon>
        <taxon>Phasmatodea</taxon>
        <taxon>Verophasmatodea</taxon>
        <taxon>Anareolatae</taxon>
        <taxon>Phasmatidae</taxon>
        <taxon>Eurycanthinae</taxon>
        <taxon>Dryococelus</taxon>
    </lineage>
</organism>